<organism evidence="1 2">
    <name type="scientific">Miscanthus lutarioriparius</name>
    <dbReference type="NCBI Taxonomy" id="422564"/>
    <lineage>
        <taxon>Eukaryota</taxon>
        <taxon>Viridiplantae</taxon>
        <taxon>Streptophyta</taxon>
        <taxon>Embryophyta</taxon>
        <taxon>Tracheophyta</taxon>
        <taxon>Spermatophyta</taxon>
        <taxon>Magnoliopsida</taxon>
        <taxon>Liliopsida</taxon>
        <taxon>Poales</taxon>
        <taxon>Poaceae</taxon>
        <taxon>PACMAD clade</taxon>
        <taxon>Panicoideae</taxon>
        <taxon>Andropogonodae</taxon>
        <taxon>Andropogoneae</taxon>
        <taxon>Saccharinae</taxon>
        <taxon>Miscanthus</taxon>
    </lineage>
</organism>
<accession>A0A811QPV5</accession>
<evidence type="ECO:0000313" key="2">
    <source>
        <dbReference type="Proteomes" id="UP000604825"/>
    </source>
</evidence>
<keyword evidence="2" id="KW-1185">Reference proteome</keyword>
<dbReference type="EMBL" id="CAJGYO010000010">
    <property type="protein sequence ID" value="CAD6258200.1"/>
    <property type="molecule type" value="Genomic_DNA"/>
</dbReference>
<reference evidence="1" key="1">
    <citation type="submission" date="2020-10" db="EMBL/GenBank/DDBJ databases">
        <authorList>
            <person name="Han B."/>
            <person name="Lu T."/>
            <person name="Zhao Q."/>
            <person name="Huang X."/>
            <person name="Zhao Y."/>
        </authorList>
    </citation>
    <scope>NUCLEOTIDE SEQUENCE</scope>
</reference>
<protein>
    <submittedName>
        <fullName evidence="1">Uncharacterized protein</fullName>
    </submittedName>
</protein>
<evidence type="ECO:0000313" key="1">
    <source>
        <dbReference type="EMBL" id="CAD6258200.1"/>
    </source>
</evidence>
<name>A0A811QPV5_9POAL</name>
<sequence length="138" mass="15904">MAALTTIYDMLHSYTFTWGVYERFLDDCDRHPQTGLVGRNPELEAPYVRVIVTVLEDYRSMFVTFSRGQAVEQDEIFSYFRAYVPPPPMAALTTVRDVLHSYTFAWGLYECFLDDCDRHPQVAQNAVALLLCFDQGTN</sequence>
<comment type="caution">
    <text evidence="1">The sequence shown here is derived from an EMBL/GenBank/DDBJ whole genome shotgun (WGS) entry which is preliminary data.</text>
</comment>
<dbReference type="Proteomes" id="UP000604825">
    <property type="component" value="Unassembled WGS sequence"/>
</dbReference>
<dbReference type="AlphaFoldDB" id="A0A811QPV5"/>
<gene>
    <name evidence="1" type="ORF">NCGR_LOCUS41680</name>
</gene>
<proteinExistence type="predicted"/>